<feature type="non-terminal residue" evidence="1">
    <location>
        <position position="68"/>
    </location>
</feature>
<gene>
    <name evidence="1" type="ORF">CK820_G0001593</name>
</gene>
<reference evidence="1 2" key="1">
    <citation type="submission" date="2017-12" db="EMBL/GenBank/DDBJ databases">
        <title>High-resolution comparative analysis of great ape genomes.</title>
        <authorList>
            <person name="Pollen A."/>
            <person name="Hastie A."/>
            <person name="Hormozdiari F."/>
            <person name="Dougherty M."/>
            <person name="Liu R."/>
            <person name="Chaisson M."/>
            <person name="Hoppe E."/>
            <person name="Hill C."/>
            <person name="Pang A."/>
            <person name="Hillier L."/>
            <person name="Baker C."/>
            <person name="Armstrong J."/>
            <person name="Shendure J."/>
            <person name="Paten B."/>
            <person name="Wilson R."/>
            <person name="Chao H."/>
            <person name="Schneider V."/>
            <person name="Ventura M."/>
            <person name="Kronenberg Z."/>
            <person name="Murali S."/>
            <person name="Gordon D."/>
            <person name="Cantsilieris S."/>
            <person name="Munson K."/>
            <person name="Nelson B."/>
            <person name="Raja A."/>
            <person name="Underwood J."/>
            <person name="Diekhans M."/>
            <person name="Fiddes I."/>
            <person name="Haussler D."/>
            <person name="Eichler E."/>
        </authorList>
    </citation>
    <scope>NUCLEOTIDE SEQUENCE [LARGE SCALE GENOMIC DNA]</scope>
    <source>
        <strain evidence="1">Yerkes chimp pedigree #C0471</strain>
    </source>
</reference>
<evidence type="ECO:0000313" key="1">
    <source>
        <dbReference type="EMBL" id="PNI86565.1"/>
    </source>
</evidence>
<organism evidence="1 2">
    <name type="scientific">Pan troglodytes</name>
    <name type="common">Chimpanzee</name>
    <dbReference type="NCBI Taxonomy" id="9598"/>
    <lineage>
        <taxon>Eukaryota</taxon>
        <taxon>Metazoa</taxon>
        <taxon>Chordata</taxon>
        <taxon>Craniata</taxon>
        <taxon>Vertebrata</taxon>
        <taxon>Euteleostomi</taxon>
        <taxon>Mammalia</taxon>
        <taxon>Eutheria</taxon>
        <taxon>Euarchontoglires</taxon>
        <taxon>Primates</taxon>
        <taxon>Haplorrhini</taxon>
        <taxon>Catarrhini</taxon>
        <taxon>Hominidae</taxon>
        <taxon>Pan</taxon>
    </lineage>
</organism>
<comment type="caution">
    <text evidence="1">The sequence shown here is derived from an EMBL/GenBank/DDBJ whole genome shotgun (WGS) entry which is preliminary data.</text>
</comment>
<dbReference type="EMBL" id="NBAG03000211">
    <property type="protein sequence ID" value="PNI86565.1"/>
    <property type="molecule type" value="Genomic_DNA"/>
</dbReference>
<dbReference type="Proteomes" id="UP000236370">
    <property type="component" value="Unassembled WGS sequence"/>
</dbReference>
<evidence type="ECO:0000313" key="2">
    <source>
        <dbReference type="Proteomes" id="UP000236370"/>
    </source>
</evidence>
<protein>
    <submittedName>
        <fullName evidence="1">NFE2L2 isoform 8</fullName>
    </submittedName>
</protein>
<proteinExistence type="predicted"/>
<accession>A0A2J8PRB7</accession>
<name>A0A2J8PRB7_PANTR</name>
<dbReference type="AlphaFoldDB" id="A0A2J8PRB7"/>
<sequence length="68" mass="7625">MMDLELPSPGLPSQQDMDLIDNYHFYSSIPSMEKEVGNCSPHFLNAFEDSFSSILSTEDPNQLTVNSL</sequence>